<dbReference type="InterPro" id="IPR044992">
    <property type="entry name" value="ChyE-like"/>
</dbReference>
<dbReference type="Proteomes" id="UP001301958">
    <property type="component" value="Unassembled WGS sequence"/>
</dbReference>
<dbReference type="SUPFAM" id="SSF52317">
    <property type="entry name" value="Class I glutamine amidotransferase-like"/>
    <property type="match status" value="1"/>
</dbReference>
<dbReference type="GO" id="GO:0005634">
    <property type="term" value="C:nucleus"/>
    <property type="evidence" value="ECO:0007669"/>
    <property type="project" value="TreeGrafter"/>
</dbReference>
<accession>A0AAN7BGE4</accession>
<reference evidence="1" key="1">
    <citation type="journal article" date="2023" name="Mol. Phylogenet. Evol.">
        <title>Genome-scale phylogeny and comparative genomics of the fungal order Sordariales.</title>
        <authorList>
            <person name="Hensen N."/>
            <person name="Bonometti L."/>
            <person name="Westerberg I."/>
            <person name="Brannstrom I.O."/>
            <person name="Guillou S."/>
            <person name="Cros-Aarteil S."/>
            <person name="Calhoun S."/>
            <person name="Haridas S."/>
            <person name="Kuo A."/>
            <person name="Mondo S."/>
            <person name="Pangilinan J."/>
            <person name="Riley R."/>
            <person name="LaButti K."/>
            <person name="Andreopoulos B."/>
            <person name="Lipzen A."/>
            <person name="Chen C."/>
            <person name="Yan M."/>
            <person name="Daum C."/>
            <person name="Ng V."/>
            <person name="Clum A."/>
            <person name="Steindorff A."/>
            <person name="Ohm R.A."/>
            <person name="Martin F."/>
            <person name="Silar P."/>
            <person name="Natvig D.O."/>
            <person name="Lalanne C."/>
            <person name="Gautier V."/>
            <person name="Ament-Velasquez S.L."/>
            <person name="Kruys A."/>
            <person name="Hutchinson M.I."/>
            <person name="Powell A.J."/>
            <person name="Barry K."/>
            <person name="Miller A.N."/>
            <person name="Grigoriev I.V."/>
            <person name="Debuchy R."/>
            <person name="Gladieux P."/>
            <person name="Hiltunen Thoren M."/>
            <person name="Johannesson H."/>
        </authorList>
    </citation>
    <scope>NUCLEOTIDE SEQUENCE</scope>
    <source>
        <strain evidence="1">CBS 990.96</strain>
    </source>
</reference>
<dbReference type="InterPro" id="IPR029062">
    <property type="entry name" value="Class_I_gatase-like"/>
</dbReference>
<dbReference type="Gene3D" id="3.40.50.880">
    <property type="match status" value="1"/>
</dbReference>
<dbReference type="AlphaFoldDB" id="A0AAN7BGE4"/>
<organism evidence="1 2">
    <name type="scientific">Podospora fimiseda</name>
    <dbReference type="NCBI Taxonomy" id="252190"/>
    <lineage>
        <taxon>Eukaryota</taxon>
        <taxon>Fungi</taxon>
        <taxon>Dikarya</taxon>
        <taxon>Ascomycota</taxon>
        <taxon>Pezizomycotina</taxon>
        <taxon>Sordariomycetes</taxon>
        <taxon>Sordariomycetidae</taxon>
        <taxon>Sordariales</taxon>
        <taxon>Podosporaceae</taxon>
        <taxon>Podospora</taxon>
    </lineage>
</organism>
<evidence type="ECO:0000313" key="2">
    <source>
        <dbReference type="Proteomes" id="UP001301958"/>
    </source>
</evidence>
<dbReference type="PANTHER" id="PTHR42695:SF4">
    <property type="entry name" value="GLUTAMINE AMIDOTRANSFERASE DOMAIN-CONTAINING PROTEIN"/>
    <property type="match status" value="1"/>
</dbReference>
<reference evidence="1" key="2">
    <citation type="submission" date="2023-05" db="EMBL/GenBank/DDBJ databases">
        <authorList>
            <consortium name="Lawrence Berkeley National Laboratory"/>
            <person name="Steindorff A."/>
            <person name="Hensen N."/>
            <person name="Bonometti L."/>
            <person name="Westerberg I."/>
            <person name="Brannstrom I.O."/>
            <person name="Guillou S."/>
            <person name="Cros-Aarteil S."/>
            <person name="Calhoun S."/>
            <person name="Haridas S."/>
            <person name="Kuo A."/>
            <person name="Mondo S."/>
            <person name="Pangilinan J."/>
            <person name="Riley R."/>
            <person name="Labutti K."/>
            <person name="Andreopoulos B."/>
            <person name="Lipzen A."/>
            <person name="Chen C."/>
            <person name="Yanf M."/>
            <person name="Daum C."/>
            <person name="Ng V."/>
            <person name="Clum A."/>
            <person name="Ohm R."/>
            <person name="Martin F."/>
            <person name="Silar P."/>
            <person name="Natvig D."/>
            <person name="Lalanne C."/>
            <person name="Gautier V."/>
            <person name="Ament-Velasquez S.L."/>
            <person name="Kruys A."/>
            <person name="Hutchinson M.I."/>
            <person name="Powell A.J."/>
            <person name="Barry K."/>
            <person name="Miller A.N."/>
            <person name="Grigoriev I.V."/>
            <person name="Debuchy R."/>
            <person name="Gladieux P."/>
            <person name="Thoren M.H."/>
            <person name="Johannesson H."/>
        </authorList>
    </citation>
    <scope>NUCLEOTIDE SEQUENCE</scope>
    <source>
        <strain evidence="1">CBS 990.96</strain>
    </source>
</reference>
<keyword evidence="2" id="KW-1185">Reference proteome</keyword>
<evidence type="ECO:0008006" key="3">
    <source>
        <dbReference type="Google" id="ProtNLM"/>
    </source>
</evidence>
<dbReference type="PANTHER" id="PTHR42695">
    <property type="entry name" value="GLUTAMINE AMIDOTRANSFERASE YLR126C-RELATED"/>
    <property type="match status" value="1"/>
</dbReference>
<comment type="caution">
    <text evidence="1">The sequence shown here is derived from an EMBL/GenBank/DDBJ whole genome shotgun (WGS) entry which is preliminary data.</text>
</comment>
<dbReference type="EMBL" id="MU865443">
    <property type="protein sequence ID" value="KAK4223042.1"/>
    <property type="molecule type" value="Genomic_DNA"/>
</dbReference>
<evidence type="ECO:0000313" key="1">
    <source>
        <dbReference type="EMBL" id="KAK4223042.1"/>
    </source>
</evidence>
<protein>
    <recommendedName>
        <fullName evidence="3">Glutamine amidotransferase domain-containing protein</fullName>
    </recommendedName>
</protein>
<name>A0AAN7BGE4_9PEZI</name>
<gene>
    <name evidence="1" type="ORF">QBC38DRAFT_60956</name>
</gene>
<dbReference type="GO" id="GO:0005829">
    <property type="term" value="C:cytosol"/>
    <property type="evidence" value="ECO:0007669"/>
    <property type="project" value="TreeGrafter"/>
</dbReference>
<proteinExistence type="predicted"/>
<sequence length="199" mass="22336">MEKHEHKITGDGQLPVVRMIVLETDEPNRGTQSRRGPFGEILHHHFAAAGKAQDLFLGIETDRRFVVTEKGGTMSKFSDFEDYHVVLITGSIYDADGDNPWILELLGLLKKLWVHHPKILLSGLCFGRQLICLLLSAEIARSPSGDWELGHSAINLNDIGKRLFRTENDKVYLNQMHQGQVVEPATSSLSNGEGLIWIR</sequence>